<dbReference type="Proteomes" id="UP000053617">
    <property type="component" value="Unassembled WGS sequence"/>
</dbReference>
<comment type="similarity">
    <text evidence="2">Belongs to the major facilitator superfamily.</text>
</comment>
<dbReference type="GO" id="GO:0005768">
    <property type="term" value="C:endosome"/>
    <property type="evidence" value="ECO:0007669"/>
    <property type="project" value="TreeGrafter"/>
</dbReference>
<dbReference type="RefSeq" id="XP_013271892.1">
    <property type="nucleotide sequence ID" value="XM_013416438.1"/>
</dbReference>
<keyword evidence="5 8" id="KW-1133">Transmembrane helix</keyword>
<feature type="transmembrane region" description="Helical" evidence="8">
    <location>
        <begin position="308"/>
        <end position="327"/>
    </location>
</feature>
<evidence type="ECO:0000256" key="6">
    <source>
        <dbReference type="ARBA" id="ARBA00023065"/>
    </source>
</evidence>
<dbReference type="InterPro" id="IPR011701">
    <property type="entry name" value="MFS"/>
</dbReference>
<dbReference type="Pfam" id="PF07690">
    <property type="entry name" value="MFS_1"/>
    <property type="match status" value="1"/>
</dbReference>
<organism evidence="10 11">
    <name type="scientific">Rhinocladiella mackenziei CBS 650.93</name>
    <dbReference type="NCBI Taxonomy" id="1442369"/>
    <lineage>
        <taxon>Eukaryota</taxon>
        <taxon>Fungi</taxon>
        <taxon>Dikarya</taxon>
        <taxon>Ascomycota</taxon>
        <taxon>Pezizomycotina</taxon>
        <taxon>Eurotiomycetes</taxon>
        <taxon>Chaetothyriomycetidae</taxon>
        <taxon>Chaetothyriales</taxon>
        <taxon>Herpotrichiellaceae</taxon>
        <taxon>Rhinocladiella</taxon>
    </lineage>
</organism>
<keyword evidence="3" id="KW-0813">Transport</keyword>
<evidence type="ECO:0000313" key="10">
    <source>
        <dbReference type="EMBL" id="KIX04756.1"/>
    </source>
</evidence>
<dbReference type="VEuPathDB" id="FungiDB:Z518_05626"/>
<feature type="transmembrane region" description="Helical" evidence="8">
    <location>
        <begin position="441"/>
        <end position="463"/>
    </location>
</feature>
<keyword evidence="4 8" id="KW-0812">Transmembrane</keyword>
<dbReference type="SUPFAM" id="SSF103473">
    <property type="entry name" value="MFS general substrate transporter"/>
    <property type="match status" value="1"/>
</dbReference>
<dbReference type="AlphaFoldDB" id="A0A0D2INP8"/>
<feature type="transmembrane region" description="Helical" evidence="8">
    <location>
        <begin position="549"/>
        <end position="572"/>
    </location>
</feature>
<evidence type="ECO:0000256" key="4">
    <source>
        <dbReference type="ARBA" id="ARBA00022692"/>
    </source>
</evidence>
<evidence type="ECO:0000256" key="3">
    <source>
        <dbReference type="ARBA" id="ARBA00022448"/>
    </source>
</evidence>
<dbReference type="GO" id="GO:0015343">
    <property type="term" value="F:siderophore-iron transmembrane transporter activity"/>
    <property type="evidence" value="ECO:0007669"/>
    <property type="project" value="TreeGrafter"/>
</dbReference>
<dbReference type="OrthoDB" id="4088837at2759"/>
<keyword evidence="6" id="KW-0406">Ion transport</keyword>
<gene>
    <name evidence="10" type="ORF">Z518_05626</name>
</gene>
<evidence type="ECO:0000259" key="9">
    <source>
        <dbReference type="PROSITE" id="PS50850"/>
    </source>
</evidence>
<evidence type="ECO:0000256" key="8">
    <source>
        <dbReference type="SAM" id="Phobius"/>
    </source>
</evidence>
<feature type="transmembrane region" description="Helical" evidence="8">
    <location>
        <begin position="412"/>
        <end position="429"/>
    </location>
</feature>
<dbReference type="GO" id="GO:0005774">
    <property type="term" value="C:vacuolar membrane"/>
    <property type="evidence" value="ECO:0007669"/>
    <property type="project" value="TreeGrafter"/>
</dbReference>
<dbReference type="PROSITE" id="PS50850">
    <property type="entry name" value="MFS"/>
    <property type="match status" value="1"/>
</dbReference>
<dbReference type="InterPro" id="IPR020846">
    <property type="entry name" value="MFS_dom"/>
</dbReference>
<dbReference type="FunFam" id="1.20.1250.20:FF:000197">
    <property type="entry name" value="Siderophore iron transporter 1"/>
    <property type="match status" value="1"/>
</dbReference>
<feature type="transmembrane region" description="Helical" evidence="8">
    <location>
        <begin position="385"/>
        <end position="405"/>
    </location>
</feature>
<evidence type="ECO:0000256" key="1">
    <source>
        <dbReference type="ARBA" id="ARBA00004127"/>
    </source>
</evidence>
<feature type="transmembrane region" description="Helical" evidence="8">
    <location>
        <begin position="271"/>
        <end position="296"/>
    </location>
</feature>
<feature type="transmembrane region" description="Helical" evidence="8">
    <location>
        <begin position="161"/>
        <end position="182"/>
    </location>
</feature>
<feature type="transmembrane region" description="Helical" evidence="8">
    <location>
        <begin position="224"/>
        <end position="250"/>
    </location>
</feature>
<evidence type="ECO:0000313" key="11">
    <source>
        <dbReference type="Proteomes" id="UP000053617"/>
    </source>
</evidence>
<reference evidence="10 11" key="1">
    <citation type="submission" date="2015-01" db="EMBL/GenBank/DDBJ databases">
        <title>The Genome Sequence of Rhinocladiella mackenzie CBS 650.93.</title>
        <authorList>
            <consortium name="The Broad Institute Genomics Platform"/>
            <person name="Cuomo C."/>
            <person name="de Hoog S."/>
            <person name="Gorbushina A."/>
            <person name="Stielow B."/>
            <person name="Teixiera M."/>
            <person name="Abouelleil A."/>
            <person name="Chapman S.B."/>
            <person name="Priest M."/>
            <person name="Young S.K."/>
            <person name="Wortman J."/>
            <person name="Nusbaum C."/>
            <person name="Birren B."/>
        </authorList>
    </citation>
    <scope>NUCLEOTIDE SEQUENCE [LARGE SCALE GENOMIC DNA]</scope>
    <source>
        <strain evidence="10 11">CBS 650.93</strain>
    </source>
</reference>
<dbReference type="EMBL" id="KN847478">
    <property type="protein sequence ID" value="KIX04756.1"/>
    <property type="molecule type" value="Genomic_DNA"/>
</dbReference>
<keyword evidence="11" id="KW-1185">Reference proteome</keyword>
<dbReference type="InterPro" id="IPR036259">
    <property type="entry name" value="MFS_trans_sf"/>
</dbReference>
<feature type="transmembrane region" description="Helical" evidence="8">
    <location>
        <begin position="129"/>
        <end position="149"/>
    </location>
</feature>
<feature type="transmembrane region" description="Helical" evidence="8">
    <location>
        <begin position="347"/>
        <end position="373"/>
    </location>
</feature>
<name>A0A0D2INP8_9EURO</name>
<keyword evidence="7 8" id="KW-0472">Membrane</keyword>
<dbReference type="PANTHER" id="PTHR23501:SF92">
    <property type="entry name" value="GLUTATHIONE EXCHANGER 1-RELATED"/>
    <property type="match status" value="1"/>
</dbReference>
<feature type="transmembrane region" description="Helical" evidence="8">
    <location>
        <begin position="475"/>
        <end position="498"/>
    </location>
</feature>
<evidence type="ECO:0000256" key="5">
    <source>
        <dbReference type="ARBA" id="ARBA00022989"/>
    </source>
</evidence>
<comment type="subcellular location">
    <subcellularLocation>
        <location evidence="1">Endomembrane system</location>
        <topology evidence="1">Multi-pass membrane protein</topology>
    </subcellularLocation>
</comment>
<dbReference type="PANTHER" id="PTHR23501">
    <property type="entry name" value="MAJOR FACILITATOR SUPERFAMILY"/>
    <property type="match status" value="1"/>
</dbReference>
<protein>
    <recommendedName>
        <fullName evidence="9">Major facilitator superfamily (MFS) profile domain-containing protein</fullName>
    </recommendedName>
</protein>
<accession>A0A0D2INP8</accession>
<dbReference type="HOGENOM" id="CLU_012970_2_1_1"/>
<dbReference type="Gene3D" id="1.20.1250.20">
    <property type="entry name" value="MFS general substrate transporter like domains"/>
    <property type="match status" value="2"/>
</dbReference>
<dbReference type="GO" id="GO:0005886">
    <property type="term" value="C:plasma membrane"/>
    <property type="evidence" value="ECO:0007669"/>
    <property type="project" value="TreeGrafter"/>
</dbReference>
<evidence type="ECO:0000256" key="7">
    <source>
        <dbReference type="ARBA" id="ARBA00023136"/>
    </source>
</evidence>
<proteinExistence type="inferred from homology"/>
<dbReference type="GeneID" id="25293697"/>
<sequence>MGISDPPIQPGRGGAQAMDEKGFFDDRVQTSNSGEYEESHVQRKHAEHAKESPGVARMAAIAKVVTTPKRVSFFVSIFLAGYAFGLDYLVRNTYLAYATASYQQHSLLATVNVVRGVIVAALQPSLAKLADVFGRVEVFGFGVVIYTVGSIVEACANNVQSFAAGALLYQLGYTTSLLMIEIMIADVTSVKNRLFFAFMPNFPYLVNTWISGNVTAATLSTMSWKWGIGMFCIIYPVCAAPLIVLMVLLGRQARKSTPERRYPPLLQSLKGLFWELDITGVVLLTASLAMIMIPLTLAGGVGEKWDNAGILAPLIIGIALLPAFLLWESKTSHPLLPFYFFKDRMVWACLALGCFCTFAYTTHANYLFTLLVVSYDFSIGAATRIASVYGFCAVLSAAILGLIIMKVRRLKAFVLCGVVASFIGIGLLIRYRGGPDSKAGVIAGEVFVGLAGGFFPYPSLILIQTVAKHQHIGVLIGLMFTVNNLGVALGSCVSGAIWTQTLYKELNKNLAPFNNATLAPALYAAPFYVVPEYPIGSPERDAIIVSYRYIQRLLTITAAGLTVPVFIAAVFLRDPKLATEQTQPEVEHRNSKVEHPETRDRPWASRLWQAFWS</sequence>
<evidence type="ECO:0000256" key="2">
    <source>
        <dbReference type="ARBA" id="ARBA00008335"/>
    </source>
</evidence>
<feature type="domain" description="Major facilitator superfamily (MFS) profile" evidence="9">
    <location>
        <begin position="73"/>
        <end position="534"/>
    </location>
</feature>
<feature type="transmembrane region" description="Helical" evidence="8">
    <location>
        <begin position="71"/>
        <end position="90"/>
    </location>
</feature>